<protein>
    <submittedName>
        <fullName evidence="3 4">Molybdopterin biosynthesis protein</fullName>
    </submittedName>
</protein>
<evidence type="ECO:0000313" key="5">
    <source>
        <dbReference type="Proteomes" id="UP000254330"/>
    </source>
</evidence>
<reference evidence="3 5" key="1">
    <citation type="submission" date="2018-06" db="EMBL/GenBank/DDBJ databases">
        <authorList>
            <consortium name="Pathogen Informatics"/>
            <person name="Doyle S."/>
        </authorList>
    </citation>
    <scope>NUCLEOTIDE SEQUENCE [LARGE SCALE GENOMIC DNA]</scope>
    <source>
        <strain evidence="3 5">NCTC10597</strain>
    </source>
</reference>
<name>A0A8B4QE57_9BACL</name>
<keyword evidence="6" id="KW-1185">Reference proteome</keyword>
<dbReference type="Pfam" id="PF12727">
    <property type="entry name" value="PBP_like"/>
    <property type="match status" value="1"/>
</dbReference>
<dbReference type="RefSeq" id="WP_109349703.1">
    <property type="nucleotide sequence ID" value="NZ_BJUE01000010.1"/>
</dbReference>
<dbReference type="SUPFAM" id="SSF53850">
    <property type="entry name" value="Periplasmic binding protein-like II"/>
    <property type="match status" value="1"/>
</dbReference>
<evidence type="ECO:0000313" key="4">
    <source>
        <dbReference type="EMBL" id="TDR37933.1"/>
    </source>
</evidence>
<comment type="caution">
    <text evidence="3">The sequence shown here is derived from an EMBL/GenBank/DDBJ whole genome shotgun (WGS) entry which is preliminary data.</text>
</comment>
<dbReference type="InterPro" id="IPR009061">
    <property type="entry name" value="DNA-bd_dom_put_sf"/>
</dbReference>
<dbReference type="InterPro" id="IPR041657">
    <property type="entry name" value="HTH_17"/>
</dbReference>
<dbReference type="Pfam" id="PF12728">
    <property type="entry name" value="HTH_17"/>
    <property type="match status" value="1"/>
</dbReference>
<dbReference type="Proteomes" id="UP000254330">
    <property type="component" value="Unassembled WGS sequence"/>
</dbReference>
<dbReference type="InterPro" id="IPR010093">
    <property type="entry name" value="SinI_DNA-bd"/>
</dbReference>
<sequence length="309" mass="34921">MPQDYSYTIEEVAQLLKVSKLTIYDLVKKEELPVYRVGRQMRVDQEDLQKYIQKSKTGSSVKEVATPKQVQHDSEKKKVIISGQDLVLDLLGKYIEKDQKVKILRSHEGSYNGVLAMYNGDCDIASMHMYDGDTGEYNTSYLKKIFVSHPYIQIHLLTRMAGFYVEKGNPLGIQSFEDITKPDLRIINREKGSGARTLLDEKLRVHEIPRATILGYDDEEKSHLDVASAVAQGHAQLAVGIEKIAKLVNVDFIPLVEESYDIVLFKSPENEQLVETVKSILQSSEFQDEVAALGGYSIQNMGKVIYESL</sequence>
<gene>
    <name evidence="4" type="ORF">DFR61_11859</name>
    <name evidence="3" type="ORF">NCTC10597_02846</name>
</gene>
<feature type="domain" description="PBP" evidence="1">
    <location>
        <begin position="96"/>
        <end position="282"/>
    </location>
</feature>
<reference evidence="4 6" key="2">
    <citation type="submission" date="2019-03" db="EMBL/GenBank/DDBJ databases">
        <title>Genomic Encyclopedia of Type Strains, Phase IV (KMG-IV): sequencing the most valuable type-strain genomes for metagenomic binning, comparative biology and taxonomic classification.</title>
        <authorList>
            <person name="Goeker M."/>
        </authorList>
    </citation>
    <scope>NUCLEOTIDE SEQUENCE [LARGE SCALE GENOMIC DNA]</scope>
    <source>
        <strain evidence="4 6">DSM 20580</strain>
    </source>
</reference>
<evidence type="ECO:0000313" key="3">
    <source>
        <dbReference type="EMBL" id="STX11050.1"/>
    </source>
</evidence>
<dbReference type="Proteomes" id="UP000294641">
    <property type="component" value="Unassembled WGS sequence"/>
</dbReference>
<dbReference type="InterPro" id="IPR024370">
    <property type="entry name" value="PBP_domain"/>
</dbReference>
<dbReference type="SUPFAM" id="SSF46955">
    <property type="entry name" value="Putative DNA-binding domain"/>
    <property type="match status" value="1"/>
</dbReference>
<evidence type="ECO:0000259" key="1">
    <source>
        <dbReference type="Pfam" id="PF12727"/>
    </source>
</evidence>
<evidence type="ECO:0000313" key="6">
    <source>
        <dbReference type="Proteomes" id="UP000294641"/>
    </source>
</evidence>
<dbReference type="Gene3D" id="3.40.190.10">
    <property type="entry name" value="Periplasmic binding protein-like II"/>
    <property type="match status" value="1"/>
</dbReference>
<organism evidence="3 5">
    <name type="scientific">Kurthia zopfii</name>
    <dbReference type="NCBI Taxonomy" id="1650"/>
    <lineage>
        <taxon>Bacteria</taxon>
        <taxon>Bacillati</taxon>
        <taxon>Bacillota</taxon>
        <taxon>Bacilli</taxon>
        <taxon>Bacillales</taxon>
        <taxon>Caryophanaceae</taxon>
        <taxon>Kurthia</taxon>
    </lineage>
</organism>
<dbReference type="PANTHER" id="PTHR38431:SF1">
    <property type="entry name" value="BLL2305 PROTEIN"/>
    <property type="match status" value="1"/>
</dbReference>
<evidence type="ECO:0000259" key="2">
    <source>
        <dbReference type="Pfam" id="PF12728"/>
    </source>
</evidence>
<proteinExistence type="predicted"/>
<accession>A0A8B4QE57</accession>
<dbReference type="OrthoDB" id="9805928at2"/>
<dbReference type="PANTHER" id="PTHR38431">
    <property type="entry name" value="BLL2305 PROTEIN"/>
    <property type="match status" value="1"/>
</dbReference>
<dbReference type="NCBIfam" id="TIGR01764">
    <property type="entry name" value="excise"/>
    <property type="match status" value="1"/>
</dbReference>
<feature type="domain" description="Helix-turn-helix" evidence="2">
    <location>
        <begin position="7"/>
        <end position="54"/>
    </location>
</feature>
<dbReference type="GO" id="GO:0003677">
    <property type="term" value="F:DNA binding"/>
    <property type="evidence" value="ECO:0007669"/>
    <property type="project" value="InterPro"/>
</dbReference>
<dbReference type="EMBL" id="UGNP01000001">
    <property type="protein sequence ID" value="STX11050.1"/>
    <property type="molecule type" value="Genomic_DNA"/>
</dbReference>
<dbReference type="EMBL" id="SNZG01000018">
    <property type="protein sequence ID" value="TDR37933.1"/>
    <property type="molecule type" value="Genomic_DNA"/>
</dbReference>
<dbReference type="AlphaFoldDB" id="A0A8B4QE57"/>